<keyword evidence="6" id="KW-1185">Reference proteome</keyword>
<evidence type="ECO:0000256" key="2">
    <source>
        <dbReference type="ARBA" id="ARBA00022670"/>
    </source>
</evidence>
<sequence length="333" mass="38325">MSHFPQQLHLSCEMESVKDFPSLPSCTRRSILIPVKAILSSLATITPSYSLKDAQEMSRLETNHHFVDRLSSAASPETSLSPRSYKGLIRLHRSILSSLEQLTQLPILLSTLKDLSRYHCLGDTSLNHVLENFYEIQQLLRNEGDRIKAVIWELPERSPDTATRILKGLVAETAGQDFKFIRHSDIQTLSPTRWLNGEIINYFVDKWCTHSDTLGMSTYWANTFLFKDKACTKPFDLFDNDGKMVKDLKKSIRRRERDLNTLRWSKVYIPINNAEEAHWYCASINFDDQTIGILDSWGPTFLSNRNRPLRRKKHTALLAVGYFFICRTPLTAS</sequence>
<keyword evidence="2" id="KW-0645">Protease</keyword>
<organism evidence="5 6">
    <name type="scientific">Dendrothele bispora (strain CBS 962.96)</name>
    <dbReference type="NCBI Taxonomy" id="1314807"/>
    <lineage>
        <taxon>Eukaryota</taxon>
        <taxon>Fungi</taxon>
        <taxon>Dikarya</taxon>
        <taxon>Basidiomycota</taxon>
        <taxon>Agaricomycotina</taxon>
        <taxon>Agaricomycetes</taxon>
        <taxon>Agaricomycetidae</taxon>
        <taxon>Agaricales</taxon>
        <taxon>Agaricales incertae sedis</taxon>
        <taxon>Dendrothele</taxon>
    </lineage>
</organism>
<dbReference type="Proteomes" id="UP000297245">
    <property type="component" value="Unassembled WGS sequence"/>
</dbReference>
<name>A0A4S8KYM5_DENBC</name>
<dbReference type="InterPro" id="IPR003653">
    <property type="entry name" value="Peptidase_C48_C"/>
</dbReference>
<dbReference type="EMBL" id="ML179850">
    <property type="protein sequence ID" value="THU81013.1"/>
    <property type="molecule type" value="Genomic_DNA"/>
</dbReference>
<evidence type="ECO:0000256" key="3">
    <source>
        <dbReference type="ARBA" id="ARBA00022801"/>
    </source>
</evidence>
<comment type="similarity">
    <text evidence="1">Belongs to the peptidase C48 family.</text>
</comment>
<proteinExistence type="inferred from homology"/>
<dbReference type="Gene3D" id="3.40.395.10">
    <property type="entry name" value="Adenoviral Proteinase, Chain A"/>
    <property type="match status" value="1"/>
</dbReference>
<dbReference type="InterPro" id="IPR038765">
    <property type="entry name" value="Papain-like_cys_pep_sf"/>
</dbReference>
<feature type="domain" description="Ubiquitin-like protease family profile" evidence="4">
    <location>
        <begin position="179"/>
        <end position="333"/>
    </location>
</feature>
<keyword evidence="3" id="KW-0378">Hydrolase</keyword>
<evidence type="ECO:0000256" key="1">
    <source>
        <dbReference type="ARBA" id="ARBA00005234"/>
    </source>
</evidence>
<dbReference type="AlphaFoldDB" id="A0A4S8KYM5"/>
<dbReference type="SUPFAM" id="SSF54001">
    <property type="entry name" value="Cysteine proteinases"/>
    <property type="match status" value="1"/>
</dbReference>
<protein>
    <recommendedName>
        <fullName evidence="4">Ubiquitin-like protease family profile domain-containing protein</fullName>
    </recommendedName>
</protein>
<dbReference type="OrthoDB" id="1939479at2759"/>
<dbReference type="GO" id="GO:0008234">
    <property type="term" value="F:cysteine-type peptidase activity"/>
    <property type="evidence" value="ECO:0007669"/>
    <property type="project" value="InterPro"/>
</dbReference>
<dbReference type="PROSITE" id="PS50600">
    <property type="entry name" value="ULP_PROTEASE"/>
    <property type="match status" value="1"/>
</dbReference>
<evidence type="ECO:0000313" key="5">
    <source>
        <dbReference type="EMBL" id="THU81013.1"/>
    </source>
</evidence>
<gene>
    <name evidence="5" type="ORF">K435DRAFT_873807</name>
</gene>
<evidence type="ECO:0000259" key="4">
    <source>
        <dbReference type="PROSITE" id="PS50600"/>
    </source>
</evidence>
<dbReference type="GO" id="GO:0006508">
    <property type="term" value="P:proteolysis"/>
    <property type="evidence" value="ECO:0007669"/>
    <property type="project" value="UniProtKB-KW"/>
</dbReference>
<dbReference type="GO" id="GO:0019783">
    <property type="term" value="F:ubiquitin-like protein peptidase activity"/>
    <property type="evidence" value="ECO:0007669"/>
    <property type="project" value="UniProtKB-ARBA"/>
</dbReference>
<evidence type="ECO:0000313" key="6">
    <source>
        <dbReference type="Proteomes" id="UP000297245"/>
    </source>
</evidence>
<accession>A0A4S8KYM5</accession>
<reference evidence="5 6" key="1">
    <citation type="journal article" date="2019" name="Nat. Ecol. Evol.">
        <title>Megaphylogeny resolves global patterns of mushroom evolution.</title>
        <authorList>
            <person name="Varga T."/>
            <person name="Krizsan K."/>
            <person name="Foldi C."/>
            <person name="Dima B."/>
            <person name="Sanchez-Garcia M."/>
            <person name="Sanchez-Ramirez S."/>
            <person name="Szollosi G.J."/>
            <person name="Szarkandi J.G."/>
            <person name="Papp V."/>
            <person name="Albert L."/>
            <person name="Andreopoulos W."/>
            <person name="Angelini C."/>
            <person name="Antonin V."/>
            <person name="Barry K.W."/>
            <person name="Bougher N.L."/>
            <person name="Buchanan P."/>
            <person name="Buyck B."/>
            <person name="Bense V."/>
            <person name="Catcheside P."/>
            <person name="Chovatia M."/>
            <person name="Cooper J."/>
            <person name="Damon W."/>
            <person name="Desjardin D."/>
            <person name="Finy P."/>
            <person name="Geml J."/>
            <person name="Haridas S."/>
            <person name="Hughes K."/>
            <person name="Justo A."/>
            <person name="Karasinski D."/>
            <person name="Kautmanova I."/>
            <person name="Kiss B."/>
            <person name="Kocsube S."/>
            <person name="Kotiranta H."/>
            <person name="LaButti K.M."/>
            <person name="Lechner B.E."/>
            <person name="Liimatainen K."/>
            <person name="Lipzen A."/>
            <person name="Lukacs Z."/>
            <person name="Mihaltcheva S."/>
            <person name="Morgado L.N."/>
            <person name="Niskanen T."/>
            <person name="Noordeloos M.E."/>
            <person name="Ohm R.A."/>
            <person name="Ortiz-Santana B."/>
            <person name="Ovrebo C."/>
            <person name="Racz N."/>
            <person name="Riley R."/>
            <person name="Savchenko A."/>
            <person name="Shiryaev A."/>
            <person name="Soop K."/>
            <person name="Spirin V."/>
            <person name="Szebenyi C."/>
            <person name="Tomsovsky M."/>
            <person name="Tulloss R.E."/>
            <person name="Uehling J."/>
            <person name="Grigoriev I.V."/>
            <person name="Vagvolgyi C."/>
            <person name="Papp T."/>
            <person name="Martin F.M."/>
            <person name="Miettinen O."/>
            <person name="Hibbett D.S."/>
            <person name="Nagy L.G."/>
        </authorList>
    </citation>
    <scope>NUCLEOTIDE SEQUENCE [LARGE SCALE GENOMIC DNA]</scope>
    <source>
        <strain evidence="5 6">CBS 962.96</strain>
    </source>
</reference>
<dbReference type="Pfam" id="PF02902">
    <property type="entry name" value="Peptidase_C48"/>
    <property type="match status" value="1"/>
</dbReference>